<evidence type="ECO:0000256" key="1">
    <source>
        <dbReference type="SAM" id="SignalP"/>
    </source>
</evidence>
<proteinExistence type="predicted"/>
<name>A0A494W5E9_9SPHI</name>
<dbReference type="OrthoDB" id="792886at2"/>
<dbReference type="KEGG" id="muh:HYN43_027510"/>
<gene>
    <name evidence="2" type="ORF">HYN43_027510</name>
</gene>
<dbReference type="Proteomes" id="UP000270046">
    <property type="component" value="Chromosome"/>
</dbReference>
<keyword evidence="3" id="KW-1185">Reference proteome</keyword>
<evidence type="ECO:0008006" key="4">
    <source>
        <dbReference type="Google" id="ProtNLM"/>
    </source>
</evidence>
<organism evidence="2 3">
    <name type="scientific">Mucilaginibacter celer</name>
    <dbReference type="NCBI Taxonomy" id="2305508"/>
    <lineage>
        <taxon>Bacteria</taxon>
        <taxon>Pseudomonadati</taxon>
        <taxon>Bacteroidota</taxon>
        <taxon>Sphingobacteriia</taxon>
        <taxon>Sphingobacteriales</taxon>
        <taxon>Sphingobacteriaceae</taxon>
        <taxon>Mucilaginibacter</taxon>
    </lineage>
</organism>
<dbReference type="RefSeq" id="WP_119407056.1">
    <property type="nucleotide sequence ID" value="NZ_CP032869.1"/>
</dbReference>
<protein>
    <recommendedName>
        <fullName evidence="4">Rhamnogalacturonan lyase domain-containing protein</fullName>
    </recommendedName>
</protein>
<keyword evidence="1" id="KW-0732">Signal</keyword>
<accession>A0A494W5E9</accession>
<evidence type="ECO:0000313" key="2">
    <source>
        <dbReference type="EMBL" id="AYL98788.1"/>
    </source>
</evidence>
<sequence>MNRCAVTLITYAFFVLGASAQQNKKNIQVNINKLLNARPVTTATDGKLQNWTIGIDGAGKGDGYLTATAASLNGDKNTNALPDNPLIPSNSHHPEILLHYKNGDAGNQAHNIAGVDSFKFNVPREKYSDFYLSLTSSEGPSRLHITLNYTNGSETKDFRLPDYYNDIPENDPDLSYVVHNLAKWNPQNKMAEADHHNIDAMNIHPDEKRILKNIVVSKEHDGYLVFWAATGVIR</sequence>
<dbReference type="EMBL" id="CP032869">
    <property type="protein sequence ID" value="AYL98788.1"/>
    <property type="molecule type" value="Genomic_DNA"/>
</dbReference>
<feature type="signal peptide" evidence="1">
    <location>
        <begin position="1"/>
        <end position="20"/>
    </location>
</feature>
<dbReference type="AlphaFoldDB" id="A0A494W5E9"/>
<evidence type="ECO:0000313" key="3">
    <source>
        <dbReference type="Proteomes" id="UP000270046"/>
    </source>
</evidence>
<reference evidence="2 3" key="1">
    <citation type="submission" date="2018-10" db="EMBL/GenBank/DDBJ databases">
        <title>Genome sequencing of Mucilaginibacter sp. HYN0043.</title>
        <authorList>
            <person name="Kim M."/>
            <person name="Yi H."/>
        </authorList>
    </citation>
    <scope>NUCLEOTIDE SEQUENCE [LARGE SCALE GENOMIC DNA]</scope>
    <source>
        <strain evidence="2 3">HYN0043</strain>
    </source>
</reference>
<feature type="chain" id="PRO_5019744139" description="Rhamnogalacturonan lyase domain-containing protein" evidence="1">
    <location>
        <begin position="21"/>
        <end position="234"/>
    </location>
</feature>